<proteinExistence type="predicted"/>
<evidence type="ECO:0000313" key="2">
    <source>
        <dbReference type="Proteomes" id="UP000043763"/>
    </source>
</evidence>
<dbReference type="EMBL" id="CVLB01000001">
    <property type="protein sequence ID" value="CRF31362.1"/>
    <property type="molecule type" value="Genomic_DNA"/>
</dbReference>
<keyword evidence="2" id="KW-1185">Reference proteome</keyword>
<gene>
    <name evidence="1" type="ORF">BRSU_0047</name>
</gene>
<evidence type="ECO:0000313" key="1">
    <source>
        <dbReference type="EMBL" id="CRF31362.1"/>
    </source>
</evidence>
<protein>
    <submittedName>
        <fullName evidence="1">Uncharacterized protein</fullName>
    </submittedName>
</protein>
<organism evidence="1 2">
    <name type="scientific">Brachyspira suanatina</name>
    <dbReference type="NCBI Taxonomy" id="381802"/>
    <lineage>
        <taxon>Bacteria</taxon>
        <taxon>Pseudomonadati</taxon>
        <taxon>Spirochaetota</taxon>
        <taxon>Spirochaetia</taxon>
        <taxon>Brachyspirales</taxon>
        <taxon>Brachyspiraceae</taxon>
        <taxon>Brachyspira</taxon>
    </lineage>
</organism>
<accession>A0A0G4K330</accession>
<reference evidence="2" key="1">
    <citation type="submission" date="2015-04" db="EMBL/GenBank/DDBJ databases">
        <authorList>
            <person name="Mushtaq Mamoona"/>
        </authorList>
    </citation>
    <scope>NUCLEOTIDE SEQUENCE [LARGE SCALE GENOMIC DNA]</scope>
    <source>
        <strain evidence="2">AN4859/03</strain>
    </source>
</reference>
<dbReference type="Proteomes" id="UP000043763">
    <property type="component" value="Unassembled WGS sequence"/>
</dbReference>
<name>A0A0G4K330_9SPIR</name>
<dbReference type="OrthoDB" id="308926at2"/>
<dbReference type="RefSeq" id="WP_048593255.1">
    <property type="nucleotide sequence ID" value="NZ_CVLB01000001.1"/>
</dbReference>
<dbReference type="AlphaFoldDB" id="A0A0G4K330"/>
<sequence length="67" mass="7819">MLDDYKFKVDELLEKGQAKLVEVTKSDEGKTQEKREINLNELNGEGYKIVKLMLEDLIIRYGKSKDQ</sequence>